<accession>A0A4Y9Y525</accession>
<sequence length="512" mass="56461">MPPTGNPDVPRPAKRPRLELPDGFAKASTPAKKATPLKFVSAFETQAPRAKPTKTVKAKAGVPPLDLPRPPKQGTPAKNTGASSSKPTSLRVLKPPAPPQAPKPAAEGSPSKSVSALRARPPPPPPQKGANEQLTSIRHLQPRPVTPPPKNSQPLKSIARPPLPVAGPSRLSASDLKTIFTTNVALATDIRSESGQAEVLSMYLQQHGHGFVDPTERELQRGLEQSPEKLSKHTKNAKFARGGLADRAKIQFKHRQTSLSLWQASLELELRANRRPTPDMRLRVTTILYAATEADHLRASHPPCLTLLRCSIMPEFRQEETMLLLNFDAASGASALRFQKPGDLQLPLPSIFTNSVFLSVCLAQRKTLSVEALLDSQSSDDAGIMAVVAKQMQSSWEKKRKEKEAKYFTNAEAVLEQCVTSGREEYLEAMADMNAAYEQFVQDYAVVEDEIRKLLLQLGREQQKMRDLAESKHTQMVDSEKARERGQVQGMATAKKAMEDFHRFSNMLRQLE</sequence>
<evidence type="ECO:0000313" key="2">
    <source>
        <dbReference type="EMBL" id="TFY57028.1"/>
    </source>
</evidence>
<evidence type="ECO:0000256" key="1">
    <source>
        <dbReference type="SAM" id="MobiDB-lite"/>
    </source>
</evidence>
<feature type="region of interest" description="Disordered" evidence="1">
    <location>
        <begin position="1"/>
        <end position="170"/>
    </location>
</feature>
<name>A0A4Y9Y525_9APHY</name>
<protein>
    <submittedName>
        <fullName evidence="2">Uncharacterized protein</fullName>
    </submittedName>
</protein>
<dbReference type="EMBL" id="SEKV01000458">
    <property type="protein sequence ID" value="TFY57028.1"/>
    <property type="molecule type" value="Genomic_DNA"/>
</dbReference>
<gene>
    <name evidence="2" type="ORF">EVJ58_g7278</name>
</gene>
<proteinExistence type="predicted"/>
<dbReference type="AlphaFoldDB" id="A0A4Y9Y525"/>
<dbReference type="Proteomes" id="UP000298390">
    <property type="component" value="Unassembled WGS sequence"/>
</dbReference>
<reference evidence="2 3" key="1">
    <citation type="submission" date="2019-01" db="EMBL/GenBank/DDBJ databases">
        <title>Genome sequencing of the rare red list fungi Fomitopsis rosea.</title>
        <authorList>
            <person name="Buettner E."/>
            <person name="Kellner H."/>
        </authorList>
    </citation>
    <scope>NUCLEOTIDE SEQUENCE [LARGE SCALE GENOMIC DNA]</scope>
    <source>
        <strain evidence="2 3">DSM 105464</strain>
    </source>
</reference>
<feature type="compositionally biased region" description="Polar residues" evidence="1">
    <location>
        <begin position="76"/>
        <end position="88"/>
    </location>
</feature>
<comment type="caution">
    <text evidence="2">The sequence shown here is derived from an EMBL/GenBank/DDBJ whole genome shotgun (WGS) entry which is preliminary data.</text>
</comment>
<evidence type="ECO:0000313" key="3">
    <source>
        <dbReference type="Proteomes" id="UP000298390"/>
    </source>
</evidence>
<feature type="compositionally biased region" description="Low complexity" evidence="1">
    <location>
        <begin position="25"/>
        <end position="38"/>
    </location>
</feature>
<organism evidence="2 3">
    <name type="scientific">Rhodofomes roseus</name>
    <dbReference type="NCBI Taxonomy" id="34475"/>
    <lineage>
        <taxon>Eukaryota</taxon>
        <taxon>Fungi</taxon>
        <taxon>Dikarya</taxon>
        <taxon>Basidiomycota</taxon>
        <taxon>Agaricomycotina</taxon>
        <taxon>Agaricomycetes</taxon>
        <taxon>Polyporales</taxon>
        <taxon>Rhodofomes</taxon>
    </lineage>
</organism>
<dbReference type="STRING" id="34475.A0A4Y9Y525"/>